<feature type="non-terminal residue" evidence="1">
    <location>
        <position position="1"/>
    </location>
</feature>
<gene>
    <name evidence="1" type="ORF">B7463_g2285</name>
</gene>
<keyword evidence="2" id="KW-1185">Reference proteome</keyword>
<dbReference type="PANTHER" id="PTHR38116">
    <property type="entry name" value="CHROMOSOME 7, WHOLE GENOME SHOTGUN SEQUENCE"/>
    <property type="match status" value="1"/>
</dbReference>
<name>A0A3E2HKX6_SCYLI</name>
<dbReference type="Pfam" id="PF11905">
    <property type="entry name" value="DUF3425"/>
    <property type="match status" value="1"/>
</dbReference>
<evidence type="ECO:0000313" key="1">
    <source>
        <dbReference type="EMBL" id="RFU34036.1"/>
    </source>
</evidence>
<comment type="caution">
    <text evidence="1">The sequence shown here is derived from an EMBL/GenBank/DDBJ whole genome shotgun (WGS) entry which is preliminary data.</text>
</comment>
<dbReference type="EMBL" id="NCSJ02000026">
    <property type="protein sequence ID" value="RFU34036.1"/>
    <property type="molecule type" value="Genomic_DNA"/>
</dbReference>
<dbReference type="OrthoDB" id="2245989at2759"/>
<feature type="non-terminal residue" evidence="1">
    <location>
        <position position="293"/>
    </location>
</feature>
<dbReference type="STRING" id="5539.A0A3E2HKX6"/>
<evidence type="ECO:0000313" key="2">
    <source>
        <dbReference type="Proteomes" id="UP000258309"/>
    </source>
</evidence>
<dbReference type="Proteomes" id="UP000258309">
    <property type="component" value="Unassembled WGS sequence"/>
</dbReference>
<accession>A0A3E2HKX6</accession>
<dbReference type="InterPro" id="IPR021833">
    <property type="entry name" value="DUF3425"/>
</dbReference>
<proteinExistence type="predicted"/>
<organism evidence="1 2">
    <name type="scientific">Scytalidium lignicola</name>
    <name type="common">Hyphomycete</name>
    <dbReference type="NCBI Taxonomy" id="5539"/>
    <lineage>
        <taxon>Eukaryota</taxon>
        <taxon>Fungi</taxon>
        <taxon>Dikarya</taxon>
        <taxon>Ascomycota</taxon>
        <taxon>Pezizomycotina</taxon>
        <taxon>Leotiomycetes</taxon>
        <taxon>Leotiomycetes incertae sedis</taxon>
        <taxon>Scytalidium</taxon>
    </lineage>
</organism>
<protein>
    <submittedName>
        <fullName evidence="1">Uncharacterized protein</fullName>
    </submittedName>
</protein>
<dbReference type="AlphaFoldDB" id="A0A3E2HKX6"/>
<sequence length="293" mass="33381">MYLANSLYAGQRRESALQCQQLAEPSPSFPEIPTDSPTPFLLLKYPVAHEQTLESITSTTLDDANKTHSLTHTSKPPNIENQVRNWMLHRILHKMPLDNSTQQVFLLLETTPPALSSCNPCPLPADHLITLVYYNAVRAFVANTLYMGIDPELMCDEILSPFWLGSQPPMHHRLPPDLRPTQLQLVREHHPYIDTFPSATARDNLLLAGNEFDELELWKDVIGIATKCGCNITNSSEMSGVLVWGESWDVRSWEVSEAFARKWTWMLKGCSDLLESTNYWRRRRGENPLVVEI</sequence>
<reference evidence="1 2" key="1">
    <citation type="submission" date="2018-05" db="EMBL/GenBank/DDBJ databases">
        <title>Draft genome sequence of Scytalidium lignicola DSM 105466, a ubiquitous saprotrophic fungus.</title>
        <authorList>
            <person name="Buettner E."/>
            <person name="Gebauer A.M."/>
            <person name="Hofrichter M."/>
            <person name="Liers C."/>
            <person name="Kellner H."/>
        </authorList>
    </citation>
    <scope>NUCLEOTIDE SEQUENCE [LARGE SCALE GENOMIC DNA]</scope>
    <source>
        <strain evidence="1 2">DSM 105466</strain>
    </source>
</reference>
<dbReference type="PANTHER" id="PTHR38116:SF5">
    <property type="entry name" value="BZIP DOMAIN-CONTAINING PROTEIN"/>
    <property type="match status" value="1"/>
</dbReference>